<proteinExistence type="predicted"/>
<evidence type="ECO:0000256" key="1">
    <source>
        <dbReference type="SAM" id="SignalP"/>
    </source>
</evidence>
<feature type="signal peptide" evidence="1">
    <location>
        <begin position="1"/>
        <end position="19"/>
    </location>
</feature>
<dbReference type="AlphaFoldDB" id="A0A6A4E4Q5"/>
<feature type="chain" id="PRO_5025327956" description="Secreted protein" evidence="1">
    <location>
        <begin position="20"/>
        <end position="159"/>
    </location>
</feature>
<sequence length="159" mass="16801">MCLAETLRLCLLRASLTRAQIPTAVFAAHALHHSVFNTPRVCTLGSSSMSDAEILVVCAFDAASNGALLPSTMFETEAVGFGHPVTVWFRAPLPSAVCVALPPAQRMLVATCKFTPPASAMRNAQPVRHNVFDATFVLTTSPSAVRTTEASFLSLSAAP</sequence>
<reference evidence="2 3" key="1">
    <citation type="submission" date="2018-08" db="EMBL/GenBank/DDBJ databases">
        <title>Genomic investigation of the strawberry pathogen Phytophthora fragariae indicates pathogenicity is determined by transcriptional variation in three key races.</title>
        <authorList>
            <person name="Adams T.M."/>
            <person name="Armitage A.D."/>
            <person name="Sobczyk M.K."/>
            <person name="Bates H.J."/>
            <person name="Dunwell J.M."/>
            <person name="Nellist C.F."/>
            <person name="Harrison R.J."/>
        </authorList>
    </citation>
    <scope>NUCLEOTIDE SEQUENCE [LARGE SCALE GENOMIC DNA]</scope>
    <source>
        <strain evidence="2 3">SCRP333</strain>
    </source>
</reference>
<name>A0A6A4E4Q5_9STRA</name>
<keyword evidence="1" id="KW-0732">Signal</keyword>
<accession>A0A6A4E4Q5</accession>
<evidence type="ECO:0008006" key="4">
    <source>
        <dbReference type="Google" id="ProtNLM"/>
    </source>
</evidence>
<dbReference type="Proteomes" id="UP000434957">
    <property type="component" value="Unassembled WGS sequence"/>
</dbReference>
<comment type="caution">
    <text evidence="2">The sequence shown here is derived from an EMBL/GenBank/DDBJ whole genome shotgun (WGS) entry which is preliminary data.</text>
</comment>
<dbReference type="EMBL" id="QXFT01001698">
    <property type="protein sequence ID" value="KAE9312327.1"/>
    <property type="molecule type" value="Genomic_DNA"/>
</dbReference>
<protein>
    <recommendedName>
        <fullName evidence="4">Secreted protein</fullName>
    </recommendedName>
</protein>
<evidence type="ECO:0000313" key="2">
    <source>
        <dbReference type="EMBL" id="KAE9312327.1"/>
    </source>
</evidence>
<organism evidence="2 3">
    <name type="scientific">Phytophthora rubi</name>
    <dbReference type="NCBI Taxonomy" id="129364"/>
    <lineage>
        <taxon>Eukaryota</taxon>
        <taxon>Sar</taxon>
        <taxon>Stramenopiles</taxon>
        <taxon>Oomycota</taxon>
        <taxon>Peronosporomycetes</taxon>
        <taxon>Peronosporales</taxon>
        <taxon>Peronosporaceae</taxon>
        <taxon>Phytophthora</taxon>
    </lineage>
</organism>
<keyword evidence="3" id="KW-1185">Reference proteome</keyword>
<evidence type="ECO:0000313" key="3">
    <source>
        <dbReference type="Proteomes" id="UP000434957"/>
    </source>
</evidence>
<gene>
    <name evidence="2" type="ORF">PR003_g19792</name>
</gene>